<gene>
    <name evidence="1" type="ORF">MFU01_56680</name>
    <name evidence="2" type="ORF">SAMN05443572_103198</name>
</gene>
<dbReference type="InterPro" id="IPR032710">
    <property type="entry name" value="NTF2-like_dom_sf"/>
</dbReference>
<evidence type="ECO:0000313" key="2">
    <source>
        <dbReference type="EMBL" id="SET78179.1"/>
    </source>
</evidence>
<dbReference type="EMBL" id="BJXR01000039">
    <property type="protein sequence ID" value="GEN10631.1"/>
    <property type="molecule type" value="Genomic_DNA"/>
</dbReference>
<name>A0A511T8Y1_MYXFU</name>
<dbReference type="SUPFAM" id="SSF54427">
    <property type="entry name" value="NTF2-like"/>
    <property type="match status" value="1"/>
</dbReference>
<evidence type="ECO:0000313" key="1">
    <source>
        <dbReference type="EMBL" id="GEN10631.1"/>
    </source>
</evidence>
<dbReference type="RefSeq" id="WP_074951957.1">
    <property type="nucleotide sequence ID" value="NZ_BJXR01000039.1"/>
</dbReference>
<evidence type="ECO:0000313" key="3">
    <source>
        <dbReference type="Proteomes" id="UP000183760"/>
    </source>
</evidence>
<organism evidence="1 4">
    <name type="scientific">Myxococcus fulvus</name>
    <dbReference type="NCBI Taxonomy" id="33"/>
    <lineage>
        <taxon>Bacteria</taxon>
        <taxon>Pseudomonadati</taxon>
        <taxon>Myxococcota</taxon>
        <taxon>Myxococcia</taxon>
        <taxon>Myxococcales</taxon>
        <taxon>Cystobacterineae</taxon>
        <taxon>Myxococcaceae</taxon>
        <taxon>Myxococcus</taxon>
    </lineage>
</organism>
<dbReference type="OrthoDB" id="5381718at2"/>
<dbReference type="EMBL" id="FOIB01000003">
    <property type="protein sequence ID" value="SET78179.1"/>
    <property type="molecule type" value="Genomic_DNA"/>
</dbReference>
<reference evidence="2 3" key="1">
    <citation type="submission" date="2016-10" db="EMBL/GenBank/DDBJ databases">
        <authorList>
            <person name="Varghese N."/>
            <person name="Submissions S."/>
        </authorList>
    </citation>
    <scope>NUCLEOTIDE SEQUENCE [LARGE SCALE GENOMIC DNA]</scope>
    <source>
        <strain evidence="2 3">DSM 16525</strain>
    </source>
</reference>
<reference evidence="1 4" key="2">
    <citation type="submission" date="2019-07" db="EMBL/GenBank/DDBJ databases">
        <title>Whole genome shotgun sequence of Myxococcus fulvus NBRC 100333.</title>
        <authorList>
            <person name="Hosoyama A."/>
            <person name="Uohara A."/>
            <person name="Ohji S."/>
            <person name="Ichikawa N."/>
        </authorList>
    </citation>
    <scope>NUCLEOTIDE SEQUENCE [LARGE SCALE GENOMIC DNA]</scope>
    <source>
        <strain evidence="1 4">NBRC 100333</strain>
    </source>
</reference>
<sequence length="194" mass="21633">MRDVAQTPTLHSEPRSAAELVRGFLPVLYGCDAHLPRATASKYYHPEATVQDALATAEGVEGARRLVYVNRALLADRHLEFGDVAETRRPDGSHVVLAEVMTTLVFKRFIALKPWQSLVGDTFTYHAVHKVVFDEDLKVTEHEEICSVRSVLDSSTLGRALSGVLRRLGRECTSDFGYTLNQYIAGDRSVRTIF</sequence>
<proteinExistence type="predicted"/>
<dbReference type="Proteomes" id="UP000321514">
    <property type="component" value="Unassembled WGS sequence"/>
</dbReference>
<dbReference type="Proteomes" id="UP000183760">
    <property type="component" value="Unassembled WGS sequence"/>
</dbReference>
<keyword evidence="3" id="KW-1185">Reference proteome</keyword>
<evidence type="ECO:0000313" key="4">
    <source>
        <dbReference type="Proteomes" id="UP000321514"/>
    </source>
</evidence>
<dbReference type="AlphaFoldDB" id="A0A511T8Y1"/>
<accession>A0A511T8Y1</accession>
<comment type="caution">
    <text evidence="1">The sequence shown here is derived from an EMBL/GenBank/DDBJ whole genome shotgun (WGS) entry which is preliminary data.</text>
</comment>
<protein>
    <submittedName>
        <fullName evidence="1">Uncharacterized protein</fullName>
    </submittedName>
</protein>